<evidence type="ECO:0000313" key="8">
    <source>
        <dbReference type="Proteomes" id="UP001566132"/>
    </source>
</evidence>
<evidence type="ECO:0000256" key="4">
    <source>
        <dbReference type="ARBA" id="ARBA00023163"/>
    </source>
</evidence>
<organism evidence="7 8">
    <name type="scientific">Hypothenemus hampei</name>
    <name type="common">Coffee berry borer</name>
    <dbReference type="NCBI Taxonomy" id="57062"/>
    <lineage>
        <taxon>Eukaryota</taxon>
        <taxon>Metazoa</taxon>
        <taxon>Ecdysozoa</taxon>
        <taxon>Arthropoda</taxon>
        <taxon>Hexapoda</taxon>
        <taxon>Insecta</taxon>
        <taxon>Pterygota</taxon>
        <taxon>Neoptera</taxon>
        <taxon>Endopterygota</taxon>
        <taxon>Coleoptera</taxon>
        <taxon>Polyphaga</taxon>
        <taxon>Cucujiformia</taxon>
        <taxon>Curculionidae</taxon>
        <taxon>Scolytinae</taxon>
        <taxon>Hypothenemus</taxon>
    </lineage>
</organism>
<dbReference type="Proteomes" id="UP001566132">
    <property type="component" value="Unassembled WGS sequence"/>
</dbReference>
<sequence>MNNDSKKSKSRKRGQNYTAAEKDCLLNAVFVHKDIIENNKTDSVTWKQKESTWTEIGNIFNRKSPSGIQRTIESLKKYYENLKKEGRKTVAHNKLEIKKTGGGSADLQNSIHQDLLLSIINKKTIFGLVNPFDCDTENTTDNGQLEKEQETPDMINNIIHSQETDLSTSEINQQVMEYA</sequence>
<name>A0ABD1EF36_HYPHA</name>
<gene>
    <name evidence="7" type="ORF">ABEB36_012763</name>
</gene>
<accession>A0ABD1EF36</accession>
<keyword evidence="4" id="KW-0804">Transcription</keyword>
<evidence type="ECO:0000256" key="5">
    <source>
        <dbReference type="ARBA" id="ARBA00025466"/>
    </source>
</evidence>
<comment type="caution">
    <text evidence="7">The sequence shown here is derived from an EMBL/GenBank/DDBJ whole genome shotgun (WGS) entry which is preliminary data.</text>
</comment>
<feature type="domain" description="Myb/SANT-like DNA-binding" evidence="6">
    <location>
        <begin position="13"/>
        <end position="92"/>
    </location>
</feature>
<dbReference type="InterPro" id="IPR028002">
    <property type="entry name" value="Myb_DNA-bind_5"/>
</dbReference>
<evidence type="ECO:0000256" key="3">
    <source>
        <dbReference type="ARBA" id="ARBA00023015"/>
    </source>
</evidence>
<dbReference type="PANTHER" id="PTHR21411">
    <property type="entry name" value="APONTIC"/>
    <property type="match status" value="1"/>
</dbReference>
<keyword evidence="8" id="KW-1185">Reference proteome</keyword>
<dbReference type="PANTHER" id="PTHR21411:SF0">
    <property type="entry name" value="REGULATORY PROTEIN ZESTE"/>
    <property type="match status" value="1"/>
</dbReference>
<proteinExistence type="predicted"/>
<reference evidence="7 8" key="1">
    <citation type="submission" date="2024-05" db="EMBL/GenBank/DDBJ databases">
        <title>Genetic variation in Jamaican populations of the coffee berry borer (Hypothenemus hampei).</title>
        <authorList>
            <person name="Errbii M."/>
            <person name="Myrie A."/>
        </authorList>
    </citation>
    <scope>NUCLEOTIDE SEQUENCE [LARGE SCALE GENOMIC DNA]</scope>
    <source>
        <strain evidence="7">JA-Hopewell-2020-01-JO</strain>
        <tissue evidence="7">Whole body</tissue>
    </source>
</reference>
<comment type="function">
    <text evidence="5">Involved in transvection phenomena (= synapsis-dependent gene expression), where the synaptic pairing of chromosomes carrying genes with which zeste interacts influences the expression of these genes. Zeste binds to DNA and stimulates transcription from a nearby promoter.</text>
</comment>
<dbReference type="Pfam" id="PF13873">
    <property type="entry name" value="Myb_DNA-bind_5"/>
    <property type="match status" value="1"/>
</dbReference>
<dbReference type="AlphaFoldDB" id="A0ABD1EF36"/>
<comment type="subunit">
    <text evidence="1">Self-associates forming complexes of several hundred monomers.</text>
</comment>
<evidence type="ECO:0000256" key="1">
    <source>
        <dbReference type="ARBA" id="ARBA00011764"/>
    </source>
</evidence>
<dbReference type="EMBL" id="JBDJPC010000009">
    <property type="protein sequence ID" value="KAL1492289.1"/>
    <property type="molecule type" value="Genomic_DNA"/>
</dbReference>
<evidence type="ECO:0000256" key="2">
    <source>
        <dbReference type="ARBA" id="ARBA00016807"/>
    </source>
</evidence>
<protein>
    <recommendedName>
        <fullName evidence="2">Regulatory protein zeste</fullName>
    </recommendedName>
</protein>
<keyword evidence="3" id="KW-0805">Transcription regulation</keyword>
<evidence type="ECO:0000259" key="6">
    <source>
        <dbReference type="Pfam" id="PF13873"/>
    </source>
</evidence>
<evidence type="ECO:0000313" key="7">
    <source>
        <dbReference type="EMBL" id="KAL1492289.1"/>
    </source>
</evidence>